<keyword evidence="1" id="KW-1185">Reference proteome</keyword>
<dbReference type="AlphaFoldDB" id="A0A7E5A204"/>
<dbReference type="SUPFAM" id="SSF52047">
    <property type="entry name" value="RNI-like"/>
    <property type="match status" value="1"/>
</dbReference>
<evidence type="ECO:0000313" key="2">
    <source>
        <dbReference type="WBParaSite" id="Pan_g8981.t1"/>
    </source>
</evidence>
<proteinExistence type="predicted"/>
<dbReference type="InterPro" id="IPR032675">
    <property type="entry name" value="LRR_dom_sf"/>
</dbReference>
<dbReference type="WBParaSite" id="Pan_g8981.t1">
    <property type="protein sequence ID" value="Pan_g8981.t1"/>
    <property type="gene ID" value="Pan_g8981"/>
</dbReference>
<evidence type="ECO:0000313" key="1">
    <source>
        <dbReference type="Proteomes" id="UP000492821"/>
    </source>
</evidence>
<sequence>MASLKSDLLREVAEILCLSDDENQWDSPRGTFSFLLSGKEPSVIVRRMIEDEIINVDENWFPNYDKYDIKIRYRSFTVPRFFNMLLLKWARKLEYHAPHVCVLTLPRTGLIKVLCENKDLRELTVTPSSIITWAEAFKLFPKLVSLNLSPLQFEQALLNAPNALTGLEEIDFNFTRRPKHPKISLADACVALSTHHAKYPSLKVVHFKGLELRKVQYPDASKIIAVPSVEHFKLDIDDKYKSFDFNFLTTVQKMFPSLETLDMHVKADYYEQDMDPDEFDQFYQAFRSLRLGFCITINSCKELFRFEKDGTEVRERFAPQPRHYRDIPRMVFFNVLCENNDIRKLSIDESIFDDWAEGFKMFSNVVSMHSTPLQFKTLLLNAPNAPTSLQEISFSLDCIRQGGLPYACVLLGKHQAKYPALEVVHFNDRAFDGMQYPDASKLIPMPSVKHFKMVAILYWSFDFGILTTIQKLFPSLETMDMVVKIDLSEKNRDLEEQLYETFHSLSLGFSIKIKCRHTLSCSETYATEFCEYLATKGTVIQNEGLVIAETRLPGKTLIREVKISIYIPNPRDQEFCCGYGCCEGADSYSDSD</sequence>
<dbReference type="Proteomes" id="UP000492821">
    <property type="component" value="Unassembled WGS sequence"/>
</dbReference>
<protein>
    <submittedName>
        <fullName evidence="2">F-box domain-containing protein</fullName>
    </submittedName>
</protein>
<accession>A0A7E5A204</accession>
<dbReference type="Gene3D" id="3.80.10.10">
    <property type="entry name" value="Ribonuclease Inhibitor"/>
    <property type="match status" value="1"/>
</dbReference>
<reference evidence="2" key="2">
    <citation type="submission" date="2020-10" db="UniProtKB">
        <authorList>
            <consortium name="WormBaseParasite"/>
        </authorList>
    </citation>
    <scope>IDENTIFICATION</scope>
</reference>
<name>A0A7E5A204_PANRE</name>
<organism evidence="1 2">
    <name type="scientific">Panagrellus redivivus</name>
    <name type="common">Microworm</name>
    <dbReference type="NCBI Taxonomy" id="6233"/>
    <lineage>
        <taxon>Eukaryota</taxon>
        <taxon>Metazoa</taxon>
        <taxon>Ecdysozoa</taxon>
        <taxon>Nematoda</taxon>
        <taxon>Chromadorea</taxon>
        <taxon>Rhabditida</taxon>
        <taxon>Tylenchina</taxon>
        <taxon>Panagrolaimomorpha</taxon>
        <taxon>Panagrolaimoidea</taxon>
        <taxon>Panagrolaimidae</taxon>
        <taxon>Panagrellus</taxon>
    </lineage>
</organism>
<reference evidence="1" key="1">
    <citation type="journal article" date="2013" name="Genetics">
        <title>The draft genome and transcriptome of Panagrellus redivivus are shaped by the harsh demands of a free-living lifestyle.</title>
        <authorList>
            <person name="Srinivasan J."/>
            <person name="Dillman A.R."/>
            <person name="Macchietto M.G."/>
            <person name="Heikkinen L."/>
            <person name="Lakso M."/>
            <person name="Fracchia K.M."/>
            <person name="Antoshechkin I."/>
            <person name="Mortazavi A."/>
            <person name="Wong G."/>
            <person name="Sternberg P.W."/>
        </authorList>
    </citation>
    <scope>NUCLEOTIDE SEQUENCE [LARGE SCALE GENOMIC DNA]</scope>
    <source>
        <strain evidence="1">MT8872</strain>
    </source>
</reference>